<proteinExistence type="predicted"/>
<keyword evidence="3" id="KW-1185">Reference proteome</keyword>
<evidence type="ECO:0000313" key="4">
    <source>
        <dbReference type="Proteomes" id="UP000286097"/>
    </source>
</evidence>
<comment type="caution">
    <text evidence="1">The sequence shown here is derived from an EMBL/GenBank/DDBJ whole genome shotgun (WGS) entry which is preliminary data.</text>
</comment>
<organism evidence="1 3">
    <name type="scientific">Peronospora effusa</name>
    <dbReference type="NCBI Taxonomy" id="542832"/>
    <lineage>
        <taxon>Eukaryota</taxon>
        <taxon>Sar</taxon>
        <taxon>Stramenopiles</taxon>
        <taxon>Oomycota</taxon>
        <taxon>Peronosporomycetes</taxon>
        <taxon>Peronosporales</taxon>
        <taxon>Peronosporaceae</taxon>
        <taxon>Peronospora</taxon>
    </lineage>
</organism>
<dbReference type="Proteomes" id="UP000286097">
    <property type="component" value="Unassembled WGS sequence"/>
</dbReference>
<evidence type="ECO:0000313" key="2">
    <source>
        <dbReference type="EMBL" id="RQM11243.1"/>
    </source>
</evidence>
<dbReference type="EMBL" id="QLLG01000044">
    <property type="protein sequence ID" value="RMX68972.1"/>
    <property type="molecule type" value="Genomic_DNA"/>
</dbReference>
<evidence type="ECO:0000313" key="1">
    <source>
        <dbReference type="EMBL" id="RMX68972.1"/>
    </source>
</evidence>
<accession>A0A3M6VRP5</accession>
<dbReference type="AlphaFoldDB" id="A0A3M6VRP5"/>
<sequence length="107" mass="11638">MVNDENTALLNALSDLLEAADGKVDSVLKIIKNATIPDKVIKKIVESAPAFNSAISLTMAKTQIEISELAQLHMINHWRQSSGKVSNLTSLKSYVSSMVNIPLISRC</sequence>
<reference evidence="3 4" key="1">
    <citation type="submission" date="2018-06" db="EMBL/GenBank/DDBJ databases">
        <title>Comparative genomics of downy mildews reveals potential adaptations to biotrophy.</title>
        <authorList>
            <person name="Fletcher K."/>
            <person name="Klosterman S.J."/>
            <person name="Derevnina L."/>
            <person name="Martin F."/>
            <person name="Koike S."/>
            <person name="Reyes Chin-Wo S."/>
            <person name="Mou B."/>
            <person name="Michelmore R."/>
        </authorList>
    </citation>
    <scope>NUCLEOTIDE SEQUENCE [LARGE SCALE GENOMIC DNA]</scope>
    <source>
        <strain evidence="2 4">R13</strain>
        <strain evidence="1 3">R14</strain>
    </source>
</reference>
<dbReference type="VEuPathDB" id="FungiDB:DD237_004901"/>
<name>A0A3M6VRP5_9STRA</name>
<dbReference type="Proteomes" id="UP000282087">
    <property type="component" value="Unassembled WGS sequence"/>
</dbReference>
<gene>
    <name evidence="2" type="ORF">DD237_004901</name>
    <name evidence="1" type="ORF">DD238_005913</name>
</gene>
<evidence type="ECO:0000313" key="3">
    <source>
        <dbReference type="Proteomes" id="UP000282087"/>
    </source>
</evidence>
<protein>
    <submittedName>
        <fullName evidence="1">Uncharacterized protein</fullName>
    </submittedName>
</protein>
<dbReference type="EMBL" id="QKXF01000454">
    <property type="protein sequence ID" value="RQM11243.1"/>
    <property type="molecule type" value="Genomic_DNA"/>
</dbReference>
<dbReference type="STRING" id="542832.A0A3M6VRP5"/>